<dbReference type="SUPFAM" id="SSF75625">
    <property type="entry name" value="YebC-like"/>
    <property type="match status" value="1"/>
</dbReference>
<sequence length="243" mass="26490">MSGHSKWATTKRHKAAVDAKRGKIFSVISKELMLTARDGGGDAEFNPRLRTLILKAKQANMPAENVERAIKKGTGELEGTIIEELLYEGYAPGGVGLIIEVTTDNKNRSASEVRSTLGKGGGNLAGTGALSYNFKRKGQFLIAKDKVDEDTLTELALENDADDIVAEEEHFEVLSEVSEFDKLTQALNAAEIEADSAELVYLPENLVAVSDENIARQVLRLIDNLDDLEDVKAVHSNYDIDEA</sequence>
<dbReference type="InterPro" id="IPR017856">
    <property type="entry name" value="Integrase-like_N"/>
</dbReference>
<dbReference type="GO" id="GO:0003677">
    <property type="term" value="F:DNA binding"/>
    <property type="evidence" value="ECO:0007669"/>
    <property type="project" value="UniProtKB-KW"/>
</dbReference>
<evidence type="ECO:0008006" key="8">
    <source>
        <dbReference type="Google" id="ProtNLM"/>
    </source>
</evidence>
<organism evidence="7">
    <name type="scientific">marine metagenome</name>
    <dbReference type="NCBI Taxonomy" id="408172"/>
    <lineage>
        <taxon>unclassified sequences</taxon>
        <taxon>metagenomes</taxon>
        <taxon>ecological metagenomes</taxon>
    </lineage>
</organism>
<dbReference type="GO" id="GO:0005739">
    <property type="term" value="C:mitochondrion"/>
    <property type="evidence" value="ECO:0007669"/>
    <property type="project" value="UniProtKB-SubCell"/>
</dbReference>
<dbReference type="Pfam" id="PF01709">
    <property type="entry name" value="Transcrip_reg"/>
    <property type="match status" value="1"/>
</dbReference>
<feature type="domain" description="TACO1/YebC-like N-terminal" evidence="6">
    <location>
        <begin position="5"/>
        <end position="76"/>
    </location>
</feature>
<protein>
    <recommendedName>
        <fullName evidence="8">Transcriptional regulatory protein</fullName>
    </recommendedName>
</protein>
<evidence type="ECO:0000256" key="1">
    <source>
        <dbReference type="ARBA" id="ARBA00004173"/>
    </source>
</evidence>
<keyword evidence="3" id="KW-0963">Cytoplasm</keyword>
<dbReference type="EMBL" id="UINC01096138">
    <property type="protein sequence ID" value="SVC52778.1"/>
    <property type="molecule type" value="Genomic_DNA"/>
</dbReference>
<accession>A0A382MWQ3</accession>
<evidence type="ECO:0000256" key="2">
    <source>
        <dbReference type="ARBA" id="ARBA00008724"/>
    </source>
</evidence>
<dbReference type="Gene3D" id="1.10.10.200">
    <property type="match status" value="1"/>
</dbReference>
<gene>
    <name evidence="7" type="ORF">METZ01_LOCUS305632</name>
</gene>
<comment type="similarity">
    <text evidence="2">Belongs to the TACO1 family.</text>
</comment>
<dbReference type="PANTHER" id="PTHR12532:SF6">
    <property type="entry name" value="TRANSCRIPTIONAL REGULATORY PROTEIN YEBC-RELATED"/>
    <property type="match status" value="1"/>
</dbReference>
<feature type="non-terminal residue" evidence="7">
    <location>
        <position position="243"/>
    </location>
</feature>
<evidence type="ECO:0000256" key="4">
    <source>
        <dbReference type="ARBA" id="ARBA00023125"/>
    </source>
</evidence>
<dbReference type="InterPro" id="IPR002876">
    <property type="entry name" value="Transcrip_reg_TACO1-like"/>
</dbReference>
<dbReference type="Gene3D" id="3.30.70.980">
    <property type="match status" value="2"/>
</dbReference>
<feature type="domain" description="TACO1/YebC-like second and third" evidence="5">
    <location>
        <begin position="83"/>
        <end position="238"/>
    </location>
</feature>
<evidence type="ECO:0000259" key="5">
    <source>
        <dbReference type="Pfam" id="PF01709"/>
    </source>
</evidence>
<evidence type="ECO:0000259" key="6">
    <source>
        <dbReference type="Pfam" id="PF20772"/>
    </source>
</evidence>
<dbReference type="InterPro" id="IPR049083">
    <property type="entry name" value="TACO1_YebC_N"/>
</dbReference>
<dbReference type="NCBIfam" id="TIGR01033">
    <property type="entry name" value="YebC/PmpR family DNA-binding transcriptional regulator"/>
    <property type="match status" value="1"/>
</dbReference>
<dbReference type="InterPro" id="IPR048300">
    <property type="entry name" value="TACO1_YebC-like_2nd/3rd_dom"/>
</dbReference>
<proteinExistence type="inferred from homology"/>
<dbReference type="FunFam" id="1.10.10.200:FF:000002">
    <property type="entry name" value="Probable transcriptional regulatory protein CLM62_37755"/>
    <property type="match status" value="1"/>
</dbReference>
<dbReference type="PANTHER" id="PTHR12532">
    <property type="entry name" value="TRANSLATIONAL ACTIVATOR OF CYTOCHROME C OXIDASE 1"/>
    <property type="match status" value="1"/>
</dbReference>
<dbReference type="NCBIfam" id="NF001030">
    <property type="entry name" value="PRK00110.1"/>
    <property type="match status" value="1"/>
</dbReference>
<evidence type="ECO:0000313" key="7">
    <source>
        <dbReference type="EMBL" id="SVC52778.1"/>
    </source>
</evidence>
<keyword evidence="4" id="KW-0238">DNA-binding</keyword>
<dbReference type="InterPro" id="IPR026564">
    <property type="entry name" value="Transcrip_reg_TACO1-like_dom3"/>
</dbReference>
<reference evidence="7" key="1">
    <citation type="submission" date="2018-05" db="EMBL/GenBank/DDBJ databases">
        <authorList>
            <person name="Lanie J.A."/>
            <person name="Ng W.-L."/>
            <person name="Kazmierczak K.M."/>
            <person name="Andrzejewski T.M."/>
            <person name="Davidsen T.M."/>
            <person name="Wayne K.J."/>
            <person name="Tettelin H."/>
            <person name="Glass J.I."/>
            <person name="Rusch D."/>
            <person name="Podicherti R."/>
            <person name="Tsui H.-C.T."/>
            <person name="Winkler M.E."/>
        </authorList>
    </citation>
    <scope>NUCLEOTIDE SEQUENCE</scope>
</reference>
<name>A0A382MWQ3_9ZZZZ</name>
<comment type="subcellular location">
    <subcellularLocation>
        <location evidence="1">Mitochondrion</location>
    </subcellularLocation>
</comment>
<dbReference type="NCBIfam" id="NF009044">
    <property type="entry name" value="PRK12378.1"/>
    <property type="match status" value="1"/>
</dbReference>
<evidence type="ECO:0000256" key="3">
    <source>
        <dbReference type="ARBA" id="ARBA00022490"/>
    </source>
</evidence>
<dbReference type="AlphaFoldDB" id="A0A382MWQ3"/>
<dbReference type="HAMAP" id="MF_00693">
    <property type="entry name" value="Transcrip_reg_TACO1"/>
    <property type="match status" value="1"/>
</dbReference>
<dbReference type="InterPro" id="IPR029072">
    <property type="entry name" value="YebC-like"/>
</dbReference>
<dbReference type="Pfam" id="PF20772">
    <property type="entry name" value="TACO1_YebC_N"/>
    <property type="match status" value="1"/>
</dbReference>
<dbReference type="GO" id="GO:0005829">
    <property type="term" value="C:cytosol"/>
    <property type="evidence" value="ECO:0007669"/>
    <property type="project" value="TreeGrafter"/>
</dbReference>